<organism evidence="1 2">
    <name type="scientific">Trichinella spiralis</name>
    <name type="common">Trichina worm</name>
    <dbReference type="NCBI Taxonomy" id="6334"/>
    <lineage>
        <taxon>Eukaryota</taxon>
        <taxon>Metazoa</taxon>
        <taxon>Ecdysozoa</taxon>
        <taxon>Nematoda</taxon>
        <taxon>Enoplea</taxon>
        <taxon>Dorylaimia</taxon>
        <taxon>Trichinellida</taxon>
        <taxon>Trichinellidae</taxon>
        <taxon>Trichinella</taxon>
    </lineage>
</organism>
<proteinExistence type="predicted"/>
<evidence type="ECO:0000313" key="2">
    <source>
        <dbReference type="Proteomes" id="UP000054776"/>
    </source>
</evidence>
<gene>
    <name evidence="1" type="ORF">T01_13</name>
</gene>
<accession>A0A0V1AHL9</accession>
<sequence length="38" mass="4189">METCMIAVDGNKNGEILLSNDQQYVTLSSCKKGSHLIF</sequence>
<comment type="caution">
    <text evidence="1">The sequence shown here is derived from an EMBL/GenBank/DDBJ whole genome shotgun (WGS) entry which is preliminary data.</text>
</comment>
<dbReference type="Proteomes" id="UP000054776">
    <property type="component" value="Unassembled WGS sequence"/>
</dbReference>
<reference evidence="1 2" key="1">
    <citation type="submission" date="2015-01" db="EMBL/GenBank/DDBJ databases">
        <title>Evolution of Trichinella species and genotypes.</title>
        <authorList>
            <person name="Korhonen P.K."/>
            <person name="Edoardo P."/>
            <person name="Giuseppe L.R."/>
            <person name="Gasser R.B."/>
        </authorList>
    </citation>
    <scope>NUCLEOTIDE SEQUENCE [LARGE SCALE GENOMIC DNA]</scope>
    <source>
        <strain evidence="1">ISS3</strain>
    </source>
</reference>
<dbReference type="EMBL" id="JYDH01001809">
    <property type="protein sequence ID" value="KRY24337.1"/>
    <property type="molecule type" value="Genomic_DNA"/>
</dbReference>
<dbReference type="InParanoid" id="A0A0V1AHL9"/>
<keyword evidence="2" id="KW-1185">Reference proteome</keyword>
<evidence type="ECO:0000313" key="1">
    <source>
        <dbReference type="EMBL" id="KRY24337.1"/>
    </source>
</evidence>
<protein>
    <submittedName>
        <fullName evidence="1">Uncharacterized protein</fullName>
    </submittedName>
</protein>
<dbReference type="AlphaFoldDB" id="A0A0V1AHL9"/>
<name>A0A0V1AHL9_TRISP</name>